<protein>
    <submittedName>
        <fullName evidence="2">Uncharacterized protein</fullName>
    </submittedName>
</protein>
<dbReference type="AlphaFoldDB" id="A0AAD1XEE7"/>
<dbReference type="EMBL" id="CAMPGE010008851">
    <property type="protein sequence ID" value="CAI2367736.1"/>
    <property type="molecule type" value="Genomic_DNA"/>
</dbReference>
<evidence type="ECO:0000256" key="1">
    <source>
        <dbReference type="SAM" id="MobiDB-lite"/>
    </source>
</evidence>
<evidence type="ECO:0000313" key="2">
    <source>
        <dbReference type="EMBL" id="CAI2367736.1"/>
    </source>
</evidence>
<name>A0AAD1XEE7_EUPCR</name>
<evidence type="ECO:0000313" key="3">
    <source>
        <dbReference type="Proteomes" id="UP001295684"/>
    </source>
</evidence>
<comment type="caution">
    <text evidence="2">The sequence shown here is derived from an EMBL/GenBank/DDBJ whole genome shotgun (WGS) entry which is preliminary data.</text>
</comment>
<reference evidence="2" key="1">
    <citation type="submission" date="2023-07" db="EMBL/GenBank/DDBJ databases">
        <authorList>
            <consortium name="AG Swart"/>
            <person name="Singh M."/>
            <person name="Singh A."/>
            <person name="Seah K."/>
            <person name="Emmerich C."/>
        </authorList>
    </citation>
    <scope>NUCLEOTIDE SEQUENCE</scope>
    <source>
        <strain evidence="2">DP1</strain>
    </source>
</reference>
<organism evidence="2 3">
    <name type="scientific">Euplotes crassus</name>
    <dbReference type="NCBI Taxonomy" id="5936"/>
    <lineage>
        <taxon>Eukaryota</taxon>
        <taxon>Sar</taxon>
        <taxon>Alveolata</taxon>
        <taxon>Ciliophora</taxon>
        <taxon>Intramacronucleata</taxon>
        <taxon>Spirotrichea</taxon>
        <taxon>Hypotrichia</taxon>
        <taxon>Euplotida</taxon>
        <taxon>Euplotidae</taxon>
        <taxon>Moneuplotes</taxon>
    </lineage>
</organism>
<proteinExistence type="predicted"/>
<dbReference type="Proteomes" id="UP001295684">
    <property type="component" value="Unassembled WGS sequence"/>
</dbReference>
<accession>A0AAD1XEE7</accession>
<keyword evidence="3" id="KW-1185">Reference proteome</keyword>
<sequence length="254" mass="29159">MFDTERLMKEENGFETELDEKITVLENTMNYEQLKPDDFNKVIDYVKPDTSALYSDMVGNSEDICSELDCISASEVDLKAEDILNILGSKNVEKKQEGDSPAVQFHFDTNIDGVIGAILKVNKKEEEKPKVMKKSSIRYANFIALDIYPVQMRIYSKFKFKKTRGSFKMKIPKTLLNVMRDLLKQNEGSFLKIIIKEFSATPEFVVYQRKAEIADELKTIISDVSPGINFACDEKDEEEKEPEPGRTLKRKKVL</sequence>
<gene>
    <name evidence="2" type="ORF">ECRASSUSDP1_LOCUS9024</name>
</gene>
<feature type="region of interest" description="Disordered" evidence="1">
    <location>
        <begin position="233"/>
        <end position="254"/>
    </location>
</feature>